<dbReference type="AlphaFoldDB" id="A7EVA8"/>
<proteinExistence type="inferred from homology"/>
<dbReference type="Proteomes" id="UP000001312">
    <property type="component" value="Unassembled WGS sequence"/>
</dbReference>
<dbReference type="Pfam" id="PF00248">
    <property type="entry name" value="Aldo_ket_red"/>
    <property type="match status" value="1"/>
</dbReference>
<evidence type="ECO:0000313" key="6">
    <source>
        <dbReference type="EMBL" id="EDN93400.1"/>
    </source>
</evidence>
<sequence>MTAYSPLGNTNPTYHSSSSSSSPSSSSSSKDQKETIPPLLQNEILNEIAQSRNCTPAQVALKWNIGRGISVIPKSSHKQWIEENLQAENCELTHSDLTKLRFVGRKWLRRFNDPGEDWGVRLFEGLEGV</sequence>
<dbReference type="GeneID" id="5485640"/>
<gene>
    <name evidence="6" type="ORF">SS1G_09266</name>
</gene>
<accession>A7EVA8</accession>
<keyword evidence="2" id="KW-0521">NADP</keyword>
<dbReference type="Gene3D" id="3.20.20.100">
    <property type="entry name" value="NADP-dependent oxidoreductase domain"/>
    <property type="match status" value="1"/>
</dbReference>
<dbReference type="GO" id="GO:0016616">
    <property type="term" value="F:oxidoreductase activity, acting on the CH-OH group of donors, NAD or NADP as acceptor"/>
    <property type="evidence" value="ECO:0007669"/>
    <property type="project" value="UniProtKB-ARBA"/>
</dbReference>
<keyword evidence="7" id="KW-1185">Reference proteome</keyword>
<evidence type="ECO:0000259" key="5">
    <source>
        <dbReference type="Pfam" id="PF00248"/>
    </source>
</evidence>
<keyword evidence="3" id="KW-0560">Oxidoreductase</keyword>
<feature type="compositionally biased region" description="Low complexity" evidence="4">
    <location>
        <begin position="16"/>
        <end position="29"/>
    </location>
</feature>
<dbReference type="SUPFAM" id="SSF51430">
    <property type="entry name" value="NAD(P)-linked oxidoreductase"/>
    <property type="match status" value="1"/>
</dbReference>
<dbReference type="PANTHER" id="PTHR43827:SF3">
    <property type="entry name" value="NADP-DEPENDENT OXIDOREDUCTASE DOMAIN-CONTAINING PROTEIN"/>
    <property type="match status" value="1"/>
</dbReference>
<evidence type="ECO:0000256" key="2">
    <source>
        <dbReference type="ARBA" id="ARBA00022857"/>
    </source>
</evidence>
<organism evidence="6 7">
    <name type="scientific">Sclerotinia sclerotiorum (strain ATCC 18683 / 1980 / Ss-1)</name>
    <name type="common">White mold</name>
    <name type="synonym">Whetzelinia sclerotiorum</name>
    <dbReference type="NCBI Taxonomy" id="665079"/>
    <lineage>
        <taxon>Eukaryota</taxon>
        <taxon>Fungi</taxon>
        <taxon>Dikarya</taxon>
        <taxon>Ascomycota</taxon>
        <taxon>Pezizomycotina</taxon>
        <taxon>Leotiomycetes</taxon>
        <taxon>Helotiales</taxon>
        <taxon>Sclerotiniaceae</taxon>
        <taxon>Sclerotinia</taxon>
    </lineage>
</organism>
<feature type="region of interest" description="Disordered" evidence="4">
    <location>
        <begin position="1"/>
        <end position="38"/>
    </location>
</feature>
<dbReference type="KEGG" id="ssl:SS1G_09266"/>
<dbReference type="InParanoid" id="A7EVA8"/>
<protein>
    <recommendedName>
        <fullName evidence="5">NADP-dependent oxidoreductase domain-containing protein</fullName>
    </recommendedName>
</protein>
<evidence type="ECO:0000256" key="1">
    <source>
        <dbReference type="ARBA" id="ARBA00007905"/>
    </source>
</evidence>
<feature type="domain" description="NADP-dependent oxidoreductase" evidence="5">
    <location>
        <begin position="2"/>
        <end position="100"/>
    </location>
</feature>
<evidence type="ECO:0000313" key="7">
    <source>
        <dbReference type="Proteomes" id="UP000001312"/>
    </source>
</evidence>
<dbReference type="InterPro" id="IPR036812">
    <property type="entry name" value="NAD(P)_OxRdtase_dom_sf"/>
</dbReference>
<dbReference type="PANTHER" id="PTHR43827">
    <property type="entry name" value="2,5-DIKETO-D-GLUCONIC ACID REDUCTASE"/>
    <property type="match status" value="1"/>
</dbReference>
<dbReference type="InterPro" id="IPR020471">
    <property type="entry name" value="AKR"/>
</dbReference>
<reference evidence="7" key="1">
    <citation type="journal article" date="2011" name="PLoS Genet.">
        <title>Genomic analysis of the necrotrophic fungal pathogens Sclerotinia sclerotiorum and Botrytis cinerea.</title>
        <authorList>
            <person name="Amselem J."/>
            <person name="Cuomo C.A."/>
            <person name="van Kan J.A."/>
            <person name="Viaud M."/>
            <person name="Benito E.P."/>
            <person name="Couloux A."/>
            <person name="Coutinho P.M."/>
            <person name="de Vries R.P."/>
            <person name="Dyer P.S."/>
            <person name="Fillinger S."/>
            <person name="Fournier E."/>
            <person name="Gout L."/>
            <person name="Hahn M."/>
            <person name="Kohn L."/>
            <person name="Lapalu N."/>
            <person name="Plummer K.M."/>
            <person name="Pradier J.M."/>
            <person name="Quevillon E."/>
            <person name="Sharon A."/>
            <person name="Simon A."/>
            <person name="ten Have A."/>
            <person name="Tudzynski B."/>
            <person name="Tudzynski P."/>
            <person name="Wincker P."/>
            <person name="Andrew M."/>
            <person name="Anthouard V."/>
            <person name="Beever R.E."/>
            <person name="Beffa R."/>
            <person name="Benoit I."/>
            <person name="Bouzid O."/>
            <person name="Brault B."/>
            <person name="Chen Z."/>
            <person name="Choquer M."/>
            <person name="Collemare J."/>
            <person name="Cotton P."/>
            <person name="Danchin E.G."/>
            <person name="Da Silva C."/>
            <person name="Gautier A."/>
            <person name="Giraud C."/>
            <person name="Giraud T."/>
            <person name="Gonzalez C."/>
            <person name="Grossetete S."/>
            <person name="Guldener U."/>
            <person name="Henrissat B."/>
            <person name="Howlett B.J."/>
            <person name="Kodira C."/>
            <person name="Kretschmer M."/>
            <person name="Lappartient A."/>
            <person name="Leroch M."/>
            <person name="Levis C."/>
            <person name="Mauceli E."/>
            <person name="Neuveglise C."/>
            <person name="Oeser B."/>
            <person name="Pearson M."/>
            <person name="Poulain J."/>
            <person name="Poussereau N."/>
            <person name="Quesneville H."/>
            <person name="Rascle C."/>
            <person name="Schumacher J."/>
            <person name="Segurens B."/>
            <person name="Sexton A."/>
            <person name="Silva E."/>
            <person name="Sirven C."/>
            <person name="Soanes D.M."/>
            <person name="Talbot N.J."/>
            <person name="Templeton M."/>
            <person name="Yandava C."/>
            <person name="Yarden O."/>
            <person name="Zeng Q."/>
            <person name="Rollins J.A."/>
            <person name="Lebrun M.H."/>
            <person name="Dickman M."/>
        </authorList>
    </citation>
    <scope>NUCLEOTIDE SEQUENCE [LARGE SCALE GENOMIC DNA]</scope>
    <source>
        <strain evidence="7">ATCC 18683 / 1980 / Ss-1</strain>
    </source>
</reference>
<dbReference type="HOGENOM" id="CLU_1950114_0_0_1"/>
<dbReference type="eggNOG" id="KOG1577">
    <property type="taxonomic scope" value="Eukaryota"/>
</dbReference>
<comment type="similarity">
    <text evidence="1">Belongs to the aldo/keto reductase family.</text>
</comment>
<dbReference type="InterPro" id="IPR023210">
    <property type="entry name" value="NADP_OxRdtase_dom"/>
</dbReference>
<evidence type="ECO:0000256" key="4">
    <source>
        <dbReference type="SAM" id="MobiDB-lite"/>
    </source>
</evidence>
<dbReference type="RefSeq" id="XP_001589545.1">
    <property type="nucleotide sequence ID" value="XM_001589495.1"/>
</dbReference>
<evidence type="ECO:0000256" key="3">
    <source>
        <dbReference type="ARBA" id="ARBA00023002"/>
    </source>
</evidence>
<name>A7EVA8_SCLS1</name>
<dbReference type="EMBL" id="CH476633">
    <property type="protein sequence ID" value="EDN93400.1"/>
    <property type="molecule type" value="Genomic_DNA"/>
</dbReference>